<proteinExistence type="predicted"/>
<evidence type="ECO:0000313" key="1">
    <source>
        <dbReference type="EMBL" id="MCL6682499.1"/>
    </source>
</evidence>
<evidence type="ECO:0000313" key="2">
    <source>
        <dbReference type="Proteomes" id="UP001165363"/>
    </source>
</evidence>
<name>A0ABT0RJN6_9SPHN</name>
<dbReference type="EMBL" id="JAMGBD010000001">
    <property type="protein sequence ID" value="MCL6682499.1"/>
    <property type="molecule type" value="Genomic_DNA"/>
</dbReference>
<comment type="caution">
    <text evidence="1">The sequence shown here is derived from an EMBL/GenBank/DDBJ whole genome shotgun (WGS) entry which is preliminary data.</text>
</comment>
<keyword evidence="2" id="KW-1185">Reference proteome</keyword>
<gene>
    <name evidence="1" type="ORF">LZ536_01080</name>
</gene>
<accession>A0ABT0RJN6</accession>
<dbReference type="RefSeq" id="WP_249846468.1">
    <property type="nucleotide sequence ID" value="NZ_JAMGBD010000001.1"/>
</dbReference>
<protein>
    <recommendedName>
        <fullName evidence="3">CsbD family protein</fullName>
    </recommendedName>
</protein>
<dbReference type="Proteomes" id="UP001165363">
    <property type="component" value="Unassembled WGS sequence"/>
</dbReference>
<sequence>MADPKELPEGTDTVISGAAVKNENEEALIVREPTTRDRMLEKVRDGRGKLAGQAADKTRGLVGQGLERSSEALANVSKLVGDTAAGLDERLGEEYGDYARKAATAIDDVANSLASKNPDELIEDTRNFVRKSPGIALAGAAIVGFALARLVKSGLDDARGRNRDGED</sequence>
<reference evidence="1" key="1">
    <citation type="submission" date="2022-05" db="EMBL/GenBank/DDBJ databases">
        <authorList>
            <person name="Jo J.-H."/>
            <person name="Im W.-T."/>
        </authorList>
    </citation>
    <scope>NUCLEOTIDE SEQUENCE</scope>
    <source>
        <strain evidence="1">SE158</strain>
    </source>
</reference>
<organism evidence="1 2">
    <name type="scientific">Sphingomonas alba</name>
    <dbReference type="NCBI Taxonomy" id="2908208"/>
    <lineage>
        <taxon>Bacteria</taxon>
        <taxon>Pseudomonadati</taxon>
        <taxon>Pseudomonadota</taxon>
        <taxon>Alphaproteobacteria</taxon>
        <taxon>Sphingomonadales</taxon>
        <taxon>Sphingomonadaceae</taxon>
        <taxon>Sphingomonas</taxon>
    </lineage>
</organism>
<evidence type="ECO:0008006" key="3">
    <source>
        <dbReference type="Google" id="ProtNLM"/>
    </source>
</evidence>